<keyword evidence="2" id="KW-0143">Chaperone</keyword>
<dbReference type="InterPro" id="IPR020568">
    <property type="entry name" value="Ribosomal_Su5_D2-typ_SF"/>
</dbReference>
<dbReference type="Gene3D" id="1.20.120.790">
    <property type="entry name" value="Heat shock protein 90, C-terminal domain"/>
    <property type="match status" value="1"/>
</dbReference>
<evidence type="ECO:0000313" key="5">
    <source>
        <dbReference type="Proteomes" id="UP000836402"/>
    </source>
</evidence>
<feature type="region of interest" description="Disordered" evidence="3">
    <location>
        <begin position="109"/>
        <end position="138"/>
    </location>
</feature>
<dbReference type="SUPFAM" id="SSF110942">
    <property type="entry name" value="HSP90 C-terminal domain"/>
    <property type="match status" value="1"/>
</dbReference>
<feature type="compositionally biased region" description="Low complexity" evidence="3">
    <location>
        <begin position="192"/>
        <end position="203"/>
    </location>
</feature>
<feature type="compositionally biased region" description="Low complexity" evidence="3">
    <location>
        <begin position="48"/>
        <end position="61"/>
    </location>
</feature>
<gene>
    <name evidence="4" type="ORF">JKIAZH3_G8157</name>
</gene>
<sequence length="826" mass="91399">MSAQRTRFFPRPFRVDGARDDRSSTAGVSRHFSEESDDELAGRREGSSCRPSSRPPLFSSQLPPPSDQQRYNKDGTTNVEWARYQNTLRLKSKWDSIYERYKDAHLTEQDEIHYERTSQESSASSDSDEPPSHSREFKIVRDCGTLRNLAGTLQFGSFIKEEELHPLEAVDLSDAEDVGAPSTALDGKTMPSSSFFKETSSISPDDEEGADDAFSEVEVGSDEDEIGGWGDTGFTRSQYPEFNQGAARSGSASKNESEEQEADIRLAGQHKHDPDLEEFLLAEARRRRFCAPSTGDSEASDTEDFNYQDIASDPPSDPSTAYDLMEEQQYSSSDDDLDLLHSPRKSRPAVPRPARPPSDVAPQMPLPTTGQAQTKELLLVPVRNLASVSGSGASRLQFLPSFEEARRSKRTGVDAILARWTSEQETHLARLEEDDPFVDEEGMMGDPIIINIYVSVPLPSTSFARRPFAIVIAVPIDSPALPYPIPASPPLSGTGFNANVLSAGYQIELAGGSHHNAKAVRSKVAQIQAATEPGQGLTLNALFINRVAELGVVTTRPKTFTSPSWRPTYSRIRRNANIPLVAGSGFEALMTSGRTSRRPEWPWYRQNTSPWLNFLFVLVRYPSTKSGEELTSLKDCITRMPEGQKGIYYLTGESLDSIRSSLFLERLKKKGYEILLMADLIDEYAATQLKEFEGQKLIRVSKEGLELDDDLSDDEKKSFEELTMTVKDIFVNPHNAIVKELAFKVAQDKNDPIVRDLVHLLFEASLLTSGFNLDKPSDFAGRLYKLISLGLSIDDPGAEDDAGAKDSKDDATAGEGIGESQMESID</sequence>
<protein>
    <submittedName>
        <fullName evidence="4">Uncharacterized protein</fullName>
    </submittedName>
</protein>
<evidence type="ECO:0000256" key="3">
    <source>
        <dbReference type="SAM" id="MobiDB-lite"/>
    </source>
</evidence>
<dbReference type="InterPro" id="IPR013785">
    <property type="entry name" value="Aldolase_TIM"/>
</dbReference>
<feature type="region of interest" description="Disordered" evidence="3">
    <location>
        <begin position="173"/>
        <end position="368"/>
    </location>
</feature>
<name>A0ABN7JBI3_9BASI</name>
<accession>A0ABN7JBI3</accession>
<dbReference type="Gene3D" id="3.40.50.11260">
    <property type="match status" value="1"/>
</dbReference>
<feature type="region of interest" description="Disordered" evidence="3">
    <location>
        <begin position="794"/>
        <end position="826"/>
    </location>
</feature>
<dbReference type="EMBL" id="CAJHJG010007028">
    <property type="protein sequence ID" value="CAD6962060.1"/>
    <property type="molecule type" value="Genomic_DNA"/>
</dbReference>
<evidence type="ECO:0000256" key="1">
    <source>
        <dbReference type="ARBA" id="ARBA00008239"/>
    </source>
</evidence>
<dbReference type="PANTHER" id="PTHR11528">
    <property type="entry name" value="HEAT SHOCK PROTEIN 90 FAMILY MEMBER"/>
    <property type="match status" value="1"/>
</dbReference>
<feature type="compositionally biased region" description="Acidic residues" evidence="3">
    <location>
        <begin position="204"/>
        <end position="226"/>
    </location>
</feature>
<organism evidence="4 5">
    <name type="scientific">Tilletia caries</name>
    <name type="common">wheat bunt fungus</name>
    <dbReference type="NCBI Taxonomy" id="13290"/>
    <lineage>
        <taxon>Eukaryota</taxon>
        <taxon>Fungi</taxon>
        <taxon>Dikarya</taxon>
        <taxon>Basidiomycota</taxon>
        <taxon>Ustilaginomycotina</taxon>
        <taxon>Exobasidiomycetes</taxon>
        <taxon>Tilletiales</taxon>
        <taxon>Tilletiaceae</taxon>
        <taxon>Tilletia</taxon>
    </lineage>
</organism>
<dbReference type="Pfam" id="PF00183">
    <property type="entry name" value="HSP90"/>
    <property type="match status" value="1"/>
</dbReference>
<dbReference type="InterPro" id="IPR037196">
    <property type="entry name" value="HSP90_C"/>
</dbReference>
<feature type="compositionally biased region" description="Basic and acidic residues" evidence="3">
    <location>
        <begin position="109"/>
        <end position="118"/>
    </location>
</feature>
<dbReference type="InterPro" id="IPR001404">
    <property type="entry name" value="Hsp90_fam"/>
</dbReference>
<keyword evidence="5" id="KW-1185">Reference proteome</keyword>
<dbReference type="Proteomes" id="UP000836402">
    <property type="component" value="Unassembled WGS sequence"/>
</dbReference>
<feature type="compositionally biased region" description="Basic and acidic residues" evidence="3">
    <location>
        <begin position="802"/>
        <end position="811"/>
    </location>
</feature>
<dbReference type="SUPFAM" id="SSF54211">
    <property type="entry name" value="Ribosomal protein S5 domain 2-like"/>
    <property type="match status" value="1"/>
</dbReference>
<dbReference type="Gene3D" id="3.20.20.70">
    <property type="entry name" value="Aldolase class I"/>
    <property type="match status" value="1"/>
</dbReference>
<proteinExistence type="inferred from homology"/>
<feature type="region of interest" description="Disordered" evidence="3">
    <location>
        <begin position="1"/>
        <end position="78"/>
    </location>
</feature>
<evidence type="ECO:0000313" key="4">
    <source>
        <dbReference type="EMBL" id="CAD6962060.1"/>
    </source>
</evidence>
<comment type="similarity">
    <text evidence="1">Belongs to the heat shock protein 90 family.</text>
</comment>
<comment type="caution">
    <text evidence="4">The sequence shown here is derived from an EMBL/GenBank/DDBJ whole genome shotgun (WGS) entry which is preliminary data.</text>
</comment>
<evidence type="ECO:0000256" key="2">
    <source>
        <dbReference type="ARBA" id="ARBA00023186"/>
    </source>
</evidence>
<reference evidence="4" key="1">
    <citation type="submission" date="2020-10" db="EMBL/GenBank/DDBJ databases">
        <authorList>
            <person name="Sedaghatjoo S."/>
        </authorList>
    </citation>
    <scope>NUCLEOTIDE SEQUENCE</scope>
    <source>
        <strain evidence="4">AZH3</strain>
    </source>
</reference>
<feature type="compositionally biased region" description="Basic and acidic residues" evidence="3">
    <location>
        <begin position="13"/>
        <end position="23"/>
    </location>
</feature>